<accession>A0A9Q8T620</accession>
<feature type="signal peptide" evidence="2">
    <location>
        <begin position="1"/>
        <end position="21"/>
    </location>
</feature>
<keyword evidence="2" id="KW-0732">Signal</keyword>
<name>A0A9Q8T620_9PEZI</name>
<dbReference type="AlphaFoldDB" id="A0A9Q8T620"/>
<evidence type="ECO:0000256" key="1">
    <source>
        <dbReference type="SAM" id="MobiDB-lite"/>
    </source>
</evidence>
<keyword evidence="4" id="KW-1185">Reference proteome</keyword>
<dbReference type="EMBL" id="CP019480">
    <property type="protein sequence ID" value="UQC89881.1"/>
    <property type="molecule type" value="Genomic_DNA"/>
</dbReference>
<feature type="chain" id="PRO_5040497889" description="Secreted protein" evidence="2">
    <location>
        <begin position="22"/>
        <end position="94"/>
    </location>
</feature>
<sequence>MQQCPTNGSTMLTSLLMLGRALHMHPTCEGWRGSPAGLSHYSSLHLHLLSRQHSSPLPTQRKPAEPPRRQAYPPDTHCNSSHAGVCWVKPGNGS</sequence>
<organism evidence="3 4">
    <name type="scientific">Colletotrichum lupini</name>
    <dbReference type="NCBI Taxonomy" id="145971"/>
    <lineage>
        <taxon>Eukaryota</taxon>
        <taxon>Fungi</taxon>
        <taxon>Dikarya</taxon>
        <taxon>Ascomycota</taxon>
        <taxon>Pezizomycotina</taxon>
        <taxon>Sordariomycetes</taxon>
        <taxon>Hypocreomycetidae</taxon>
        <taxon>Glomerellales</taxon>
        <taxon>Glomerellaceae</taxon>
        <taxon>Colletotrichum</taxon>
        <taxon>Colletotrichum acutatum species complex</taxon>
    </lineage>
</organism>
<gene>
    <name evidence="3" type="ORF">CLUP02_15412</name>
</gene>
<dbReference type="Proteomes" id="UP000830671">
    <property type="component" value="Chromosome 8"/>
</dbReference>
<dbReference type="KEGG" id="clup:CLUP02_15412"/>
<evidence type="ECO:0000313" key="4">
    <source>
        <dbReference type="Proteomes" id="UP000830671"/>
    </source>
</evidence>
<evidence type="ECO:0000313" key="3">
    <source>
        <dbReference type="EMBL" id="UQC89881.1"/>
    </source>
</evidence>
<protein>
    <recommendedName>
        <fullName evidence="5">Secreted protein</fullName>
    </recommendedName>
</protein>
<evidence type="ECO:0000256" key="2">
    <source>
        <dbReference type="SAM" id="SignalP"/>
    </source>
</evidence>
<proteinExistence type="predicted"/>
<evidence type="ECO:0008006" key="5">
    <source>
        <dbReference type="Google" id="ProtNLM"/>
    </source>
</evidence>
<feature type="region of interest" description="Disordered" evidence="1">
    <location>
        <begin position="51"/>
        <end position="80"/>
    </location>
</feature>
<dbReference type="GeneID" id="73349346"/>
<reference evidence="3" key="1">
    <citation type="journal article" date="2021" name="Mol. Plant Microbe Interact.">
        <title>Complete Genome Sequence of the Plant-Pathogenic Fungus Colletotrichum lupini.</title>
        <authorList>
            <person name="Baroncelli R."/>
            <person name="Pensec F."/>
            <person name="Da Lio D."/>
            <person name="Boufleur T."/>
            <person name="Vicente I."/>
            <person name="Sarrocco S."/>
            <person name="Picot A."/>
            <person name="Baraldi E."/>
            <person name="Sukno S."/>
            <person name="Thon M."/>
            <person name="Le Floch G."/>
        </authorList>
    </citation>
    <scope>NUCLEOTIDE SEQUENCE</scope>
    <source>
        <strain evidence="3">IMI 504893</strain>
    </source>
</reference>
<dbReference type="RefSeq" id="XP_049151482.1">
    <property type="nucleotide sequence ID" value="XM_049294336.1"/>
</dbReference>